<dbReference type="Proteomes" id="UP001281147">
    <property type="component" value="Unassembled WGS sequence"/>
</dbReference>
<gene>
    <name evidence="1" type="ORF">LTR37_004091</name>
</gene>
<proteinExistence type="predicted"/>
<reference evidence="1" key="1">
    <citation type="submission" date="2023-07" db="EMBL/GenBank/DDBJ databases">
        <title>Black Yeasts Isolated from many extreme environments.</title>
        <authorList>
            <person name="Coleine C."/>
            <person name="Stajich J.E."/>
            <person name="Selbmann L."/>
        </authorList>
    </citation>
    <scope>NUCLEOTIDE SEQUENCE</scope>
    <source>
        <strain evidence="1">CCFEE 5714</strain>
    </source>
</reference>
<comment type="caution">
    <text evidence="1">The sequence shown here is derived from an EMBL/GenBank/DDBJ whole genome shotgun (WGS) entry which is preliminary data.</text>
</comment>
<dbReference type="EMBL" id="JAUTXU010000024">
    <property type="protein sequence ID" value="KAK3719968.1"/>
    <property type="molecule type" value="Genomic_DNA"/>
</dbReference>
<keyword evidence="2" id="KW-1185">Reference proteome</keyword>
<protein>
    <submittedName>
        <fullName evidence="1">Uncharacterized protein</fullName>
    </submittedName>
</protein>
<organism evidence="1 2">
    <name type="scientific">Vermiconidia calcicola</name>
    <dbReference type="NCBI Taxonomy" id="1690605"/>
    <lineage>
        <taxon>Eukaryota</taxon>
        <taxon>Fungi</taxon>
        <taxon>Dikarya</taxon>
        <taxon>Ascomycota</taxon>
        <taxon>Pezizomycotina</taxon>
        <taxon>Dothideomycetes</taxon>
        <taxon>Dothideomycetidae</taxon>
        <taxon>Mycosphaerellales</taxon>
        <taxon>Extremaceae</taxon>
        <taxon>Vermiconidia</taxon>
    </lineage>
</organism>
<accession>A0ACC3NMZ7</accession>
<evidence type="ECO:0000313" key="1">
    <source>
        <dbReference type="EMBL" id="KAK3719968.1"/>
    </source>
</evidence>
<evidence type="ECO:0000313" key="2">
    <source>
        <dbReference type="Proteomes" id="UP001281147"/>
    </source>
</evidence>
<name>A0ACC3NMZ7_9PEZI</name>
<sequence>MRAQQYVLPVKESAKEEDVLHPKYLVSLSPESVDPDKPYYRGDAYEDKPSEVAEEWRRETKGQPYLEQIRRSTKAFPDLRHLANWMEVSTTVSRYKYLSQHKLERDERIHRVHVCQVDFKLGKAPDVRHLTSKVELFEALVAQQPAPDARVYVVEDLSRDMIELLGSTLDIDPHFFRAHVDDYMWNTQTGDAVDLKRLDMLRRKQSHFLVRYLRPRYYRDTASFERATKQTGQFNVLRQLDSDRSRDSLQDDVGAVATLMRAKASLWVRPNSTADQGALAVLLLDPTLTEGYPLWGGYSSFTNWKSHNLPKPPRTSLYDDVVYWMTGLDDTDVASMLKEPRMTVLPIFWIIASDWHQVVQYVTTQLGQIEWEIEVPTLRKGLGVDATMQKLHPWRRNVTLYRGMVAQAINCIFPQDVQRRAKQEDPDRGLAALYRDFQIVLEDMDRIQARIERIVSVATALQSIEESRRAIEQNNNVARLTYLATLFIPLTFVSGFLSMVPDVSELKRTFWIFFIIAIPLTVIALLAADFWHLRGKIGHILARRKKKAD</sequence>